<evidence type="ECO:0000259" key="3">
    <source>
        <dbReference type="Pfam" id="PF25547"/>
    </source>
</evidence>
<evidence type="ECO:0000256" key="1">
    <source>
        <dbReference type="SAM" id="MobiDB-lite"/>
    </source>
</evidence>
<keyword evidence="2" id="KW-0812">Transmembrane</keyword>
<feature type="compositionally biased region" description="Low complexity" evidence="1">
    <location>
        <begin position="443"/>
        <end position="452"/>
    </location>
</feature>
<name>A0ABW7Z1A6_9ACTN</name>
<feature type="compositionally biased region" description="Pro residues" evidence="1">
    <location>
        <begin position="467"/>
        <end position="484"/>
    </location>
</feature>
<feature type="transmembrane region" description="Helical" evidence="2">
    <location>
        <begin position="117"/>
        <end position="142"/>
    </location>
</feature>
<feature type="compositionally biased region" description="Low complexity" evidence="1">
    <location>
        <begin position="506"/>
        <end position="519"/>
    </location>
</feature>
<evidence type="ECO:0000256" key="2">
    <source>
        <dbReference type="SAM" id="Phobius"/>
    </source>
</evidence>
<feature type="compositionally biased region" description="Low complexity" evidence="1">
    <location>
        <begin position="485"/>
        <end position="498"/>
    </location>
</feature>
<evidence type="ECO:0000313" key="5">
    <source>
        <dbReference type="Proteomes" id="UP001612741"/>
    </source>
</evidence>
<dbReference type="Gene3D" id="3.90.176.10">
    <property type="entry name" value="Toxin ADP-ribosyltransferase, Chain A, domain 1"/>
    <property type="match status" value="1"/>
</dbReference>
<feature type="compositionally biased region" description="Low complexity" evidence="1">
    <location>
        <begin position="353"/>
        <end position="369"/>
    </location>
</feature>
<feature type="domain" description="Outer membrane channel protein CpnT-like N-terminal" evidence="3">
    <location>
        <begin position="14"/>
        <end position="140"/>
    </location>
</feature>
<comment type="caution">
    <text evidence="4">The sequence shown here is derived from an EMBL/GenBank/DDBJ whole genome shotgun (WGS) entry which is preliminary data.</text>
</comment>
<sequence length="1345" mass="144805">MSFDGFATPDWAKPYIGWVVGMDWPEGDEDGCFRLADACILAAHALVEGTGADLPDSRGKIGQNWDGEAHLAFARHVAKVGRGKVAALVVQLVQTAMALNNVGVQIQYAKYMIEATVWLLIIQVGYLLATAMISGGASLALIPLRLQLARLTVAQIARRTVLNIGVFAGIVAGMDAAAQGVQIVNGGRRDDLDGRQLVVSALSGGAMGAMMGLLSGVMTRMATPALRAGLSRAEMSTAEKLLAAVSSSIYGQAAQYALTGGITTAGTLLAEGNFTWDALAKGITSSALGADGQHLAGPHLAPGSAPPPGLGPEPGGPGQVPEGPSGVRDPERSPQPPERSGQSPERPAESPERSAQSPERSPQSPERSAQPPDRRETDDGDGGRSANLAALPDAPPRPGPAVDPGAPGRTPPVADPPPAGPVSVPRAVPEQPGRSAEPPPATRAPGTRAPEPVNRIDQLLNHSGPRPDAPGPRPDAPGPRPDAPAPRTDTPGARADAPGPRPDGPGPRSDGPGPRSDGPGPRPDGDGPRPDAGERRPDAGDQKPDAGDQRTEAGEQRPEPGEPRPETPGGRVQDGETQAAAHTPETGQNTARVPFDFERFFNDPRWSAEATRFEQRLGAYYFNDPHTVDAARAAVGKLRDVLMTLTPRHEGESPAAFRQRVESAFFQDDAHTSAGQVGDGVTVDQLLAHGNLRELMTSFYNAAYFNHRNPGIFGKLILDIIDGNRWAEAEAVRLSVPELRHAERQLDTRVNRRILGAFDNDPFRFARDPFGTGNVVMLSERAFRDLAEVIQSQASRRDRTPAEQQQLGLITTPGDYDTRGAPLGRFERRFVESVTDGPLRADTPLPWREGIAYHDGTDSRWARSAARSGFQVIDGVSATTTRMLTAAKFLDLGPGMNERFLGALMGWMLPGLDHSLFEVLRGAQIADVGGFQLQPSARTTAVDLYRNLPGLDLGTLRREVLPEGMFPHEARYLDNALDPAGFSETQHHKVRSTADHLWPQLESGRVSDPALADWLRRNDIDPDDPAQVRALSDNLSRAHVMALTVYTRHSHYLINNVTRSQLFTGGLSDGTVHTLMDKRVKKLVDDYLGNLAAGTKALPLPLALRPVLHEGAGHLDSGSPRRPPTQNWIDAAHRFDEAKSRMDEHRAAGRTDEAKQAAGEARQARADQKAAWKEIAGALGEVTPRLLDEMRWHADMVHDAMMQLPALGGADRPVQAFRGDWITPVYSPIYGSTLFPHGKAREFLSVSRLLEVAIRFMSENPASDRKVLVVYQLTGMHARDISIFSSFAEDQEAVLPPHSRTRLVNDPELIARIREEAERTAADMVDRGVIPAAPENYKIIVMEEE</sequence>
<keyword evidence="2" id="KW-0472">Membrane</keyword>
<organism evidence="4 5">
    <name type="scientific">Nonomuraea typhae</name>
    <dbReference type="NCBI Taxonomy" id="2603600"/>
    <lineage>
        <taxon>Bacteria</taxon>
        <taxon>Bacillati</taxon>
        <taxon>Actinomycetota</taxon>
        <taxon>Actinomycetes</taxon>
        <taxon>Streptosporangiales</taxon>
        <taxon>Streptosporangiaceae</taxon>
        <taxon>Nonomuraea</taxon>
    </lineage>
</organism>
<dbReference type="Pfam" id="PF25547">
    <property type="entry name" value="WXG100_2"/>
    <property type="match status" value="1"/>
</dbReference>
<dbReference type="Proteomes" id="UP001612741">
    <property type="component" value="Unassembled WGS sequence"/>
</dbReference>
<feature type="compositionally biased region" description="Pro residues" evidence="1">
    <location>
        <begin position="304"/>
        <end position="315"/>
    </location>
</feature>
<feature type="transmembrane region" description="Helical" evidence="2">
    <location>
        <begin position="197"/>
        <end position="218"/>
    </location>
</feature>
<keyword evidence="2" id="KW-1133">Transmembrane helix</keyword>
<gene>
    <name evidence="4" type="ORF">ACIBG2_30380</name>
</gene>
<evidence type="ECO:0000313" key="4">
    <source>
        <dbReference type="EMBL" id="MFI6501722.1"/>
    </source>
</evidence>
<keyword evidence="5" id="KW-1185">Reference proteome</keyword>
<dbReference type="EMBL" id="JBITGY010000008">
    <property type="protein sequence ID" value="MFI6501722.1"/>
    <property type="molecule type" value="Genomic_DNA"/>
</dbReference>
<dbReference type="InterPro" id="IPR057746">
    <property type="entry name" value="CpnT-like_N"/>
</dbReference>
<feature type="compositionally biased region" description="Basic and acidic residues" evidence="1">
    <location>
        <begin position="523"/>
        <end position="565"/>
    </location>
</feature>
<feature type="region of interest" description="Disordered" evidence="1">
    <location>
        <begin position="290"/>
        <end position="592"/>
    </location>
</feature>
<dbReference type="RefSeq" id="WP_397086483.1">
    <property type="nucleotide sequence ID" value="NZ_JBITGY010000008.1"/>
</dbReference>
<protein>
    <recommendedName>
        <fullName evidence="3">Outer membrane channel protein CpnT-like N-terminal domain-containing protein</fullName>
    </recommendedName>
</protein>
<feature type="compositionally biased region" description="Pro residues" evidence="1">
    <location>
        <begin position="409"/>
        <end position="420"/>
    </location>
</feature>
<proteinExistence type="predicted"/>
<accession>A0ABW7Z1A6</accession>
<reference evidence="4 5" key="1">
    <citation type="submission" date="2024-10" db="EMBL/GenBank/DDBJ databases">
        <title>The Natural Products Discovery Center: Release of the First 8490 Sequenced Strains for Exploring Actinobacteria Biosynthetic Diversity.</title>
        <authorList>
            <person name="Kalkreuter E."/>
            <person name="Kautsar S.A."/>
            <person name="Yang D."/>
            <person name="Bader C.D."/>
            <person name="Teijaro C.N."/>
            <person name="Fluegel L."/>
            <person name="Davis C.M."/>
            <person name="Simpson J.R."/>
            <person name="Lauterbach L."/>
            <person name="Steele A.D."/>
            <person name="Gui C."/>
            <person name="Meng S."/>
            <person name="Li G."/>
            <person name="Viehrig K."/>
            <person name="Ye F."/>
            <person name="Su P."/>
            <person name="Kiefer A.F."/>
            <person name="Nichols A."/>
            <person name="Cepeda A.J."/>
            <person name="Yan W."/>
            <person name="Fan B."/>
            <person name="Jiang Y."/>
            <person name="Adhikari A."/>
            <person name="Zheng C.-J."/>
            <person name="Schuster L."/>
            <person name="Cowan T.M."/>
            <person name="Smanski M.J."/>
            <person name="Chevrette M.G."/>
            <person name="De Carvalho L.P.S."/>
            <person name="Shen B."/>
        </authorList>
    </citation>
    <scope>NUCLEOTIDE SEQUENCE [LARGE SCALE GENOMIC DNA]</scope>
    <source>
        <strain evidence="4 5">NPDC050545</strain>
    </source>
</reference>